<proteinExistence type="predicted"/>
<dbReference type="RefSeq" id="WP_006066068.1">
    <property type="nucleotide sequence ID" value="NZ_CP031305.1"/>
</dbReference>
<dbReference type="GeneID" id="39850747"/>
<dbReference type="Pfam" id="PF18545">
    <property type="entry name" value="HalOD1"/>
    <property type="match status" value="1"/>
</dbReference>
<reference evidence="3 4" key="1">
    <citation type="journal article" date="2019" name="Nat. Commun.">
        <title>A new type of DNA phosphorothioation-based antiviral system in archaea.</title>
        <authorList>
            <person name="Xiong L."/>
            <person name="Liu S."/>
            <person name="Chen S."/>
            <person name="Xiao Y."/>
            <person name="Zhu B."/>
            <person name="Gao Y."/>
            <person name="Zhang Y."/>
            <person name="Chen B."/>
            <person name="Luo J."/>
            <person name="Deng Z."/>
            <person name="Chen X."/>
            <person name="Wang L."/>
            <person name="Chen S."/>
        </authorList>
    </citation>
    <scope>NUCLEOTIDE SEQUENCE [LARGE SCALE GENOMIC DNA]</scope>
    <source>
        <strain evidence="3 4">JCM 10635</strain>
    </source>
</reference>
<protein>
    <recommendedName>
        <fullName evidence="2">Halobacterial output domain-containing protein</fullName>
    </recommendedName>
</protein>
<evidence type="ECO:0000259" key="2">
    <source>
        <dbReference type="Pfam" id="PF18545"/>
    </source>
</evidence>
<dbReference type="KEGG" id="nbg:DV706_05755"/>
<gene>
    <name evidence="3" type="ORF">DV706_05755</name>
</gene>
<feature type="domain" description="Halobacterial output" evidence="2">
    <location>
        <begin position="28"/>
        <end position="99"/>
    </location>
</feature>
<evidence type="ECO:0000313" key="4">
    <source>
        <dbReference type="Proteomes" id="UP000296822"/>
    </source>
</evidence>
<dbReference type="EMBL" id="CP031305">
    <property type="protein sequence ID" value="QCC54040.1"/>
    <property type="molecule type" value="Genomic_DNA"/>
</dbReference>
<dbReference type="AlphaFoldDB" id="A0A4D6HJT4"/>
<name>A0A4D6HJT4_9EURY</name>
<accession>A0A4D6HJT4</accession>
<dbReference type="InterPro" id="IPR040624">
    <property type="entry name" value="HalOD1"/>
</dbReference>
<evidence type="ECO:0000313" key="3">
    <source>
        <dbReference type="EMBL" id="QCC54040.1"/>
    </source>
</evidence>
<dbReference type="Proteomes" id="UP000296822">
    <property type="component" value="Chromosome"/>
</dbReference>
<evidence type="ECO:0000256" key="1">
    <source>
        <dbReference type="SAM" id="MobiDB-lite"/>
    </source>
</evidence>
<sequence length="110" mass="11740">MPSRDDATDTPATGEPRCVTTFDPDAGEQASDAIITAVATLLETSQLELTPLYEAVEPDALDSLVAHARRVDDAGTHQLQFIYEGFDIGVRTDGQIRIHDAPAARSSNGT</sequence>
<feature type="region of interest" description="Disordered" evidence="1">
    <location>
        <begin position="1"/>
        <end position="25"/>
    </location>
</feature>
<organism evidence="3 4">
    <name type="scientific">Natronorubrum bangense</name>
    <dbReference type="NCBI Taxonomy" id="61858"/>
    <lineage>
        <taxon>Archaea</taxon>
        <taxon>Methanobacteriati</taxon>
        <taxon>Methanobacteriota</taxon>
        <taxon>Stenosarchaea group</taxon>
        <taxon>Halobacteria</taxon>
        <taxon>Halobacteriales</taxon>
        <taxon>Natrialbaceae</taxon>
        <taxon>Natronorubrum</taxon>
    </lineage>
</organism>